<dbReference type="InterPro" id="IPR039426">
    <property type="entry name" value="TonB-dep_rcpt-like"/>
</dbReference>
<dbReference type="EMBL" id="AP018515">
    <property type="protein sequence ID" value="BBC81237.1"/>
    <property type="molecule type" value="Genomic_DNA"/>
</dbReference>
<protein>
    <submittedName>
        <fullName evidence="10">Ferrichrome siderophore receptor FcuA</fullName>
    </submittedName>
</protein>
<name>A0A2Z5ZME8_9PROT</name>
<feature type="domain" description="TonB-dependent receptor-like beta-barrel" evidence="9">
    <location>
        <begin position="2"/>
        <end position="119"/>
    </location>
</feature>
<evidence type="ECO:0000256" key="5">
    <source>
        <dbReference type="ARBA" id="ARBA00023077"/>
    </source>
</evidence>
<keyword evidence="4 8" id="KW-0812">Transmembrane</keyword>
<evidence type="ECO:0000256" key="7">
    <source>
        <dbReference type="ARBA" id="ARBA00023237"/>
    </source>
</evidence>
<evidence type="ECO:0000256" key="2">
    <source>
        <dbReference type="ARBA" id="ARBA00022448"/>
    </source>
</evidence>
<evidence type="ECO:0000256" key="4">
    <source>
        <dbReference type="ARBA" id="ARBA00022692"/>
    </source>
</evidence>
<dbReference type="GO" id="GO:0009279">
    <property type="term" value="C:cell outer membrane"/>
    <property type="evidence" value="ECO:0007669"/>
    <property type="project" value="UniProtKB-SubCell"/>
</dbReference>
<evidence type="ECO:0000256" key="6">
    <source>
        <dbReference type="ARBA" id="ARBA00023136"/>
    </source>
</evidence>
<evidence type="ECO:0000256" key="1">
    <source>
        <dbReference type="ARBA" id="ARBA00004571"/>
    </source>
</evidence>
<keyword evidence="6 8" id="KW-0472">Membrane</keyword>
<evidence type="ECO:0000259" key="9">
    <source>
        <dbReference type="Pfam" id="PF00593"/>
    </source>
</evidence>
<evidence type="ECO:0000313" key="11">
    <source>
        <dbReference type="Proteomes" id="UP000270034"/>
    </source>
</evidence>
<sequence>MQRNRGAELNINGQIIPGLRFNGGATLIDANLRRTAQGTDDGHSAIGVPNYTINGNLEYDLPFLKGGTVVGRVVNTGKQWVNTANTMHLPVWTRFDLAMRYTFAVQHKPITMRFGVDNIANSRYWASSFNGYLLQGQPRTFKFSVTADL</sequence>
<dbReference type="PANTHER" id="PTHR32552">
    <property type="entry name" value="FERRICHROME IRON RECEPTOR-RELATED"/>
    <property type="match status" value="1"/>
</dbReference>
<dbReference type="KEGG" id="aot:AcetOri_orf04392"/>
<keyword evidence="3 8" id="KW-1134">Transmembrane beta strand</keyword>
<keyword evidence="7 8" id="KW-0998">Cell outer membrane</keyword>
<keyword evidence="5" id="KW-0798">TonB box</keyword>
<dbReference type="InterPro" id="IPR036942">
    <property type="entry name" value="Beta-barrel_TonB_sf"/>
</dbReference>
<dbReference type="GO" id="GO:0015344">
    <property type="term" value="F:siderophore uptake transmembrane transporter activity"/>
    <property type="evidence" value="ECO:0007669"/>
    <property type="project" value="TreeGrafter"/>
</dbReference>
<dbReference type="Gene3D" id="2.40.170.20">
    <property type="entry name" value="TonB-dependent receptor, beta-barrel domain"/>
    <property type="match status" value="1"/>
</dbReference>
<evidence type="ECO:0000313" key="10">
    <source>
        <dbReference type="EMBL" id="BBC81237.1"/>
    </source>
</evidence>
<dbReference type="PROSITE" id="PS52016">
    <property type="entry name" value="TONB_DEPENDENT_REC_3"/>
    <property type="match status" value="1"/>
</dbReference>
<dbReference type="AlphaFoldDB" id="A0A2Z5ZME8"/>
<dbReference type="Pfam" id="PF00593">
    <property type="entry name" value="TonB_dep_Rec_b-barrel"/>
    <property type="match status" value="1"/>
</dbReference>
<keyword evidence="2 8" id="KW-0813">Transport</keyword>
<dbReference type="SUPFAM" id="SSF56935">
    <property type="entry name" value="Porins"/>
    <property type="match status" value="1"/>
</dbReference>
<evidence type="ECO:0000256" key="3">
    <source>
        <dbReference type="ARBA" id="ARBA00022452"/>
    </source>
</evidence>
<accession>A0A2Z5ZME8</accession>
<comment type="subcellular location">
    <subcellularLocation>
        <location evidence="1 8">Cell outer membrane</location>
        <topology evidence="1 8">Multi-pass membrane protein</topology>
    </subcellularLocation>
</comment>
<reference evidence="10 11" key="1">
    <citation type="submission" date="2018-02" db="EMBL/GenBank/DDBJ databases">
        <title>Acetobacter orientalis genome.</title>
        <authorList>
            <person name="Nakashima N."/>
            <person name="Tamura T."/>
        </authorList>
    </citation>
    <scope>NUCLEOTIDE SEQUENCE [LARGE SCALE GENOMIC DNA]</scope>
    <source>
        <strain evidence="10 11">FAN1</strain>
    </source>
</reference>
<gene>
    <name evidence="10" type="ORF">AcetOrient_orf04392</name>
</gene>
<dbReference type="InterPro" id="IPR000531">
    <property type="entry name" value="Beta-barrel_TonB"/>
</dbReference>
<organism evidence="10 11">
    <name type="scientific">Acetobacter orientalis</name>
    <dbReference type="NCBI Taxonomy" id="146474"/>
    <lineage>
        <taxon>Bacteria</taxon>
        <taxon>Pseudomonadati</taxon>
        <taxon>Pseudomonadota</taxon>
        <taxon>Alphaproteobacteria</taxon>
        <taxon>Acetobacterales</taxon>
        <taxon>Acetobacteraceae</taxon>
        <taxon>Acetobacter</taxon>
    </lineage>
</organism>
<comment type="similarity">
    <text evidence="8">Belongs to the TonB-dependent receptor family.</text>
</comment>
<evidence type="ECO:0000256" key="8">
    <source>
        <dbReference type="PROSITE-ProRule" id="PRU01360"/>
    </source>
</evidence>
<keyword evidence="10" id="KW-0675">Receptor</keyword>
<dbReference type="Proteomes" id="UP000270034">
    <property type="component" value="Chromosome"/>
</dbReference>
<proteinExistence type="inferred from homology"/>
<dbReference type="PANTHER" id="PTHR32552:SF82">
    <property type="entry name" value="FCUA PROTEIN"/>
    <property type="match status" value="1"/>
</dbReference>